<dbReference type="GO" id="GO:0017108">
    <property type="term" value="F:5'-flap endonuclease activity"/>
    <property type="evidence" value="ECO:0007669"/>
    <property type="project" value="InterPro"/>
</dbReference>
<dbReference type="PANTHER" id="PTHR42646">
    <property type="entry name" value="FLAP ENDONUCLEASE XNI"/>
    <property type="match status" value="1"/>
</dbReference>
<keyword evidence="8" id="KW-1185">Reference proteome</keyword>
<evidence type="ECO:0000256" key="5">
    <source>
        <dbReference type="ARBA" id="ARBA00050026"/>
    </source>
</evidence>
<evidence type="ECO:0000256" key="1">
    <source>
        <dbReference type="ARBA" id="ARBA00022722"/>
    </source>
</evidence>
<dbReference type="InterPro" id="IPR038969">
    <property type="entry name" value="FEN"/>
</dbReference>
<proteinExistence type="predicted"/>
<dbReference type="Gene3D" id="1.10.150.20">
    <property type="entry name" value="5' to 3' exonuclease, C-terminal subdomain"/>
    <property type="match status" value="1"/>
</dbReference>
<protein>
    <recommendedName>
        <fullName evidence="5">5'-3' exonuclease</fullName>
    </recommendedName>
</protein>
<evidence type="ECO:0000313" key="8">
    <source>
        <dbReference type="Proteomes" id="UP000028523"/>
    </source>
</evidence>
<dbReference type="Pfam" id="PF01367">
    <property type="entry name" value="5_3_exonuc"/>
    <property type="match status" value="1"/>
</dbReference>
<dbReference type="AlphaFoldDB" id="A0A084U308"/>
<dbReference type="CDD" id="cd09898">
    <property type="entry name" value="H3TH_53EXO"/>
    <property type="match status" value="1"/>
</dbReference>
<dbReference type="Gene3D" id="3.40.50.1010">
    <property type="entry name" value="5'-nuclease"/>
    <property type="match status" value="1"/>
</dbReference>
<dbReference type="Proteomes" id="UP000028523">
    <property type="component" value="Unassembled WGS sequence"/>
</dbReference>
<dbReference type="SUPFAM" id="SSF88723">
    <property type="entry name" value="PIN domain-like"/>
    <property type="match status" value="1"/>
</dbReference>
<dbReference type="EMBL" id="AWQU01000085">
    <property type="protein sequence ID" value="KFB07344.1"/>
    <property type="molecule type" value="Genomic_DNA"/>
</dbReference>
<accession>A0A084U308</accession>
<feature type="domain" description="5'-3' exonuclease" evidence="6">
    <location>
        <begin position="2"/>
        <end position="266"/>
    </location>
</feature>
<dbReference type="InterPro" id="IPR020045">
    <property type="entry name" value="DNA_polI_H3TH"/>
</dbReference>
<dbReference type="GO" id="GO:0008409">
    <property type="term" value="F:5'-3' exonuclease activity"/>
    <property type="evidence" value="ECO:0007669"/>
    <property type="project" value="InterPro"/>
</dbReference>
<reference evidence="7 8" key="1">
    <citation type="journal article" date="2014" name="PLoS ONE">
        <title>Reduction of Hydrogen Peroxide Accumulation and Toxicity by a Catalase from Mycoplasma iowae.</title>
        <authorList>
            <person name="Pritchard R.E."/>
            <person name="Prassinos A.J."/>
            <person name="Osborne J.D."/>
            <person name="Raviv Z."/>
            <person name="Balish M.F."/>
        </authorList>
    </citation>
    <scope>NUCLEOTIDE SEQUENCE [LARGE SCALE GENOMIC DNA]</scope>
    <source>
        <strain evidence="7 8">DK-CPA</strain>
    </source>
</reference>
<dbReference type="RefSeq" id="WP_036452313.1">
    <property type="nucleotide sequence ID" value="NZ_AWQU01000085.1"/>
</dbReference>
<dbReference type="InterPro" id="IPR036279">
    <property type="entry name" value="5-3_exonuclease_C_sf"/>
</dbReference>
<organism evidence="7 8">
    <name type="scientific">Malacoplasma iowae DK-CPA</name>
    <dbReference type="NCBI Taxonomy" id="1394179"/>
    <lineage>
        <taxon>Bacteria</taxon>
        <taxon>Bacillati</taxon>
        <taxon>Mycoplasmatota</taxon>
        <taxon>Mycoplasmoidales</taxon>
        <taxon>Mycoplasmoidaceae</taxon>
        <taxon>Malacoplasma</taxon>
    </lineage>
</organism>
<dbReference type="GO" id="GO:0033567">
    <property type="term" value="P:DNA replication, Okazaki fragment processing"/>
    <property type="evidence" value="ECO:0007669"/>
    <property type="project" value="InterPro"/>
</dbReference>
<evidence type="ECO:0000313" key="7">
    <source>
        <dbReference type="EMBL" id="KFB07344.1"/>
    </source>
</evidence>
<evidence type="ECO:0000256" key="4">
    <source>
        <dbReference type="ARBA" id="ARBA00049957"/>
    </source>
</evidence>
<keyword evidence="2" id="KW-0378">Hydrolase</keyword>
<dbReference type="InterPro" id="IPR008918">
    <property type="entry name" value="HhH2"/>
</dbReference>
<keyword evidence="7" id="KW-0269">Exonuclease</keyword>
<dbReference type="NCBIfam" id="NF011547">
    <property type="entry name" value="PRK14976.1-4"/>
    <property type="match status" value="1"/>
</dbReference>
<evidence type="ECO:0000256" key="2">
    <source>
        <dbReference type="ARBA" id="ARBA00022801"/>
    </source>
</evidence>
<dbReference type="CDD" id="cd09859">
    <property type="entry name" value="PIN_53EXO"/>
    <property type="match status" value="1"/>
</dbReference>
<name>A0A084U308_MALIO</name>
<dbReference type="SUPFAM" id="SSF47807">
    <property type="entry name" value="5' to 3' exonuclease, C-terminal subdomain"/>
    <property type="match status" value="1"/>
</dbReference>
<evidence type="ECO:0000256" key="3">
    <source>
        <dbReference type="ARBA" id="ARBA00023125"/>
    </source>
</evidence>
<comment type="caution">
    <text evidence="7">The sequence shown here is derived from an EMBL/GenBank/DDBJ whole genome shotgun (WGS) entry which is preliminary data.</text>
</comment>
<dbReference type="InterPro" id="IPR020046">
    <property type="entry name" value="5-3_exonucl_a-hlix_arch_N"/>
</dbReference>
<dbReference type="SMART" id="SM00279">
    <property type="entry name" value="HhH2"/>
    <property type="match status" value="1"/>
</dbReference>
<dbReference type="SMART" id="SM00475">
    <property type="entry name" value="53EXOc"/>
    <property type="match status" value="1"/>
</dbReference>
<dbReference type="FunFam" id="1.10.150.20:FF:000003">
    <property type="entry name" value="DNA polymerase I"/>
    <property type="match status" value="1"/>
</dbReference>
<keyword evidence="1" id="KW-0540">Nuclease</keyword>
<dbReference type="PANTHER" id="PTHR42646:SF2">
    <property type="entry name" value="5'-3' EXONUCLEASE FAMILY PROTEIN"/>
    <property type="match status" value="1"/>
</dbReference>
<dbReference type="Pfam" id="PF02739">
    <property type="entry name" value="5_3_exonuc_N"/>
    <property type="match status" value="1"/>
</dbReference>
<comment type="function">
    <text evidence="4">5'-3' exonuclease acting preferentially on double-stranded DNA.</text>
</comment>
<keyword evidence="3" id="KW-0238">DNA-binding</keyword>
<gene>
    <name evidence="7" type="primary">exo</name>
    <name evidence="7" type="ORF">P271_176</name>
</gene>
<dbReference type="InterPro" id="IPR029060">
    <property type="entry name" value="PIN-like_dom_sf"/>
</dbReference>
<dbReference type="GO" id="GO:0003677">
    <property type="term" value="F:DNA binding"/>
    <property type="evidence" value="ECO:0007669"/>
    <property type="project" value="UniProtKB-KW"/>
</dbReference>
<evidence type="ECO:0000259" key="6">
    <source>
        <dbReference type="SMART" id="SM00475"/>
    </source>
</evidence>
<dbReference type="InterPro" id="IPR002421">
    <property type="entry name" value="5-3_exonuclease"/>
</dbReference>
<sequence>MKKALIIDGNSLMFRAYYGTINQVDFFIKNNVFPTNAIKTMMLIIYKILETNKYDYAVIAFDHKEKNFRKEEFEEYKANRAKTPDLLIKQIPIIQDIMPYFGFNVFCVPGIEADDIVGSSAKLLSESGIDCDVYTSDKDILQLVNKNVNVIHFKKGISETITYTNENFENLNDGLKPSQIPDYKGIAGDSSDNLPGIKGIGHKTAIDLLKRFGTLEKIIENLDFIESKSIKSKISENKDIGIKCKKLATILLDYFDNKPLSDLEMKNKNQQKLKEIIEKYNFSGFSKYM</sequence>